<evidence type="ECO:0000313" key="4">
    <source>
        <dbReference type="Proteomes" id="UP000192917"/>
    </source>
</evidence>
<feature type="domain" description="Helix-turn-helix type 11" evidence="1">
    <location>
        <begin position="6"/>
        <end position="59"/>
    </location>
</feature>
<feature type="domain" description="WYL" evidence="2">
    <location>
        <begin position="137"/>
        <end position="203"/>
    </location>
</feature>
<dbReference type="Gene3D" id="1.10.10.10">
    <property type="entry name" value="Winged helix-like DNA-binding domain superfamily/Winged helix DNA-binding domain"/>
    <property type="match status" value="1"/>
</dbReference>
<dbReference type="Proteomes" id="UP000192917">
    <property type="component" value="Unassembled WGS sequence"/>
</dbReference>
<dbReference type="InterPro" id="IPR036388">
    <property type="entry name" value="WH-like_DNA-bd_sf"/>
</dbReference>
<dbReference type="RefSeq" id="WP_085123535.1">
    <property type="nucleotide sequence ID" value="NZ_FWZX01000011.1"/>
</dbReference>
<dbReference type="Pfam" id="PF08279">
    <property type="entry name" value="HTH_11"/>
    <property type="match status" value="1"/>
</dbReference>
<accession>A0A1Y6BW56</accession>
<organism evidence="3 4">
    <name type="scientific">Tistlia consotensis USBA 355</name>
    <dbReference type="NCBI Taxonomy" id="560819"/>
    <lineage>
        <taxon>Bacteria</taxon>
        <taxon>Pseudomonadati</taxon>
        <taxon>Pseudomonadota</taxon>
        <taxon>Alphaproteobacteria</taxon>
        <taxon>Rhodospirillales</taxon>
        <taxon>Rhodovibrionaceae</taxon>
        <taxon>Tistlia</taxon>
    </lineage>
</organism>
<name>A0A1Y6BW56_9PROT</name>
<evidence type="ECO:0000313" key="3">
    <source>
        <dbReference type="EMBL" id="SMF32109.1"/>
    </source>
</evidence>
<dbReference type="InterPro" id="IPR036390">
    <property type="entry name" value="WH_DNA-bd_sf"/>
</dbReference>
<dbReference type="InterPro" id="IPR051534">
    <property type="entry name" value="CBASS_pafABC_assoc_protein"/>
</dbReference>
<reference evidence="3 4" key="1">
    <citation type="submission" date="2017-04" db="EMBL/GenBank/DDBJ databases">
        <authorList>
            <person name="Afonso C.L."/>
            <person name="Miller P.J."/>
            <person name="Scott M.A."/>
            <person name="Spackman E."/>
            <person name="Goraichik I."/>
            <person name="Dimitrov K.M."/>
            <person name="Suarez D.L."/>
            <person name="Swayne D.E."/>
        </authorList>
    </citation>
    <scope>NUCLEOTIDE SEQUENCE [LARGE SCALE GENOMIC DNA]</scope>
    <source>
        <strain evidence="3 4">USBA 355</strain>
    </source>
</reference>
<dbReference type="STRING" id="560819.SAMN05428998_11114"/>
<dbReference type="Pfam" id="PF13280">
    <property type="entry name" value="WYL"/>
    <property type="match status" value="1"/>
</dbReference>
<dbReference type="GO" id="GO:0003677">
    <property type="term" value="F:DNA binding"/>
    <property type="evidence" value="ECO:0007669"/>
    <property type="project" value="UniProtKB-KW"/>
</dbReference>
<protein>
    <submittedName>
        <fullName evidence="3">Predicted DNA-binding transcriptional regulator YafY, contains an HTH and WYL domains</fullName>
    </submittedName>
</protein>
<proteinExistence type="predicted"/>
<evidence type="ECO:0000259" key="1">
    <source>
        <dbReference type="Pfam" id="PF08279"/>
    </source>
</evidence>
<keyword evidence="4" id="KW-1185">Reference proteome</keyword>
<sequence length="230" mass="25634">MSRSERLLDLLQILRRHRRPVSGHLLAEELGVSLRTLYRDIASLQAQGAGIEGAAGFGYVLKPGFLLPPLMFSEDEIEALVLGSRWVAGQADERLGAAARDALAKVAAVLPPDLRDALETTPLHAVTGGPNEAEGDALATIRRAMRAERKLELVYRDAAGQESTRLVWPFALGFFERVRVLAAWCELRRGFRHFRIDRIAGLTPTETRYPRRRQALVAEWRAAEKIPPRP</sequence>
<dbReference type="PROSITE" id="PS52050">
    <property type="entry name" value="WYL"/>
    <property type="match status" value="1"/>
</dbReference>
<dbReference type="InterPro" id="IPR013196">
    <property type="entry name" value="HTH_11"/>
</dbReference>
<dbReference type="InterPro" id="IPR026881">
    <property type="entry name" value="WYL_dom"/>
</dbReference>
<keyword evidence="3" id="KW-0238">DNA-binding</keyword>
<dbReference type="AlphaFoldDB" id="A0A1Y6BW56"/>
<dbReference type="PANTHER" id="PTHR34580:SF3">
    <property type="entry name" value="PROTEIN PAFB"/>
    <property type="match status" value="1"/>
</dbReference>
<dbReference type="EMBL" id="FWZX01000011">
    <property type="protein sequence ID" value="SMF32109.1"/>
    <property type="molecule type" value="Genomic_DNA"/>
</dbReference>
<gene>
    <name evidence="3" type="ORF">SAMN05428998_11114</name>
</gene>
<dbReference type="SUPFAM" id="SSF46785">
    <property type="entry name" value="Winged helix' DNA-binding domain"/>
    <property type="match status" value="1"/>
</dbReference>
<dbReference type="PANTHER" id="PTHR34580">
    <property type="match status" value="1"/>
</dbReference>
<evidence type="ECO:0000259" key="2">
    <source>
        <dbReference type="Pfam" id="PF13280"/>
    </source>
</evidence>